<reference evidence="1" key="1">
    <citation type="journal article" date="2014" name="Int. J. Syst. Evol. Microbiol.">
        <title>Complete genome sequence of Corynebacterium casei LMG S-19264T (=DSM 44701T), isolated from a smear-ripened cheese.</title>
        <authorList>
            <consortium name="US DOE Joint Genome Institute (JGI-PGF)"/>
            <person name="Walter F."/>
            <person name="Albersmeier A."/>
            <person name="Kalinowski J."/>
            <person name="Ruckert C."/>
        </authorList>
    </citation>
    <scope>NUCLEOTIDE SEQUENCE</scope>
    <source>
        <strain evidence="1">KCTC 23310</strain>
    </source>
</reference>
<gene>
    <name evidence="1" type="ORF">GCM10007315_27000</name>
</gene>
<comment type="caution">
    <text evidence="1">The sequence shown here is derived from an EMBL/GenBank/DDBJ whole genome shotgun (WGS) entry which is preliminary data.</text>
</comment>
<dbReference type="EMBL" id="BMYJ01000008">
    <property type="protein sequence ID" value="GHC61547.1"/>
    <property type="molecule type" value="Genomic_DNA"/>
</dbReference>
<proteinExistence type="predicted"/>
<dbReference type="RefSeq" id="WP_189412216.1">
    <property type="nucleotide sequence ID" value="NZ_BMYJ01000008.1"/>
</dbReference>
<name>A0A918WL44_9RHOB</name>
<evidence type="ECO:0008006" key="3">
    <source>
        <dbReference type="Google" id="ProtNLM"/>
    </source>
</evidence>
<evidence type="ECO:0000313" key="1">
    <source>
        <dbReference type="EMBL" id="GHC61547.1"/>
    </source>
</evidence>
<evidence type="ECO:0000313" key="2">
    <source>
        <dbReference type="Proteomes" id="UP000638981"/>
    </source>
</evidence>
<reference evidence="1" key="2">
    <citation type="submission" date="2020-09" db="EMBL/GenBank/DDBJ databases">
        <authorList>
            <person name="Sun Q."/>
            <person name="Kim S."/>
        </authorList>
    </citation>
    <scope>NUCLEOTIDE SEQUENCE</scope>
    <source>
        <strain evidence="1">KCTC 23310</strain>
    </source>
</reference>
<protein>
    <recommendedName>
        <fullName evidence="3">4-oxalocrotonate tautomerase</fullName>
    </recommendedName>
</protein>
<dbReference type="AlphaFoldDB" id="A0A918WL44"/>
<dbReference type="Proteomes" id="UP000638981">
    <property type="component" value="Unassembled WGS sequence"/>
</dbReference>
<organism evidence="1 2">
    <name type="scientific">Neogemmobacter tilapiae</name>
    <dbReference type="NCBI Taxonomy" id="875041"/>
    <lineage>
        <taxon>Bacteria</taxon>
        <taxon>Pseudomonadati</taxon>
        <taxon>Pseudomonadota</taxon>
        <taxon>Alphaproteobacteria</taxon>
        <taxon>Rhodobacterales</taxon>
        <taxon>Paracoccaceae</taxon>
        <taxon>Neogemmobacter</taxon>
    </lineage>
</organism>
<sequence>MPLVLTLSQNAIPPEHVAKAMAQITAAFLETHGLTGNRVIGPNVTGQVHILPEGQAFAGGAPVLGAWLEAKVPAFALSDAGVQKAFFGQVTDILVGLSEGRLSPERIWTEALHTVDGTWNLNGVAHSNADLLAAIGAD</sequence>
<keyword evidence="2" id="KW-1185">Reference proteome</keyword>
<accession>A0A918WL44</accession>